<feature type="domain" description="ABC-three component systems C-terminal" evidence="2">
    <location>
        <begin position="450"/>
        <end position="776"/>
    </location>
</feature>
<name>A0A6J5C5R2_9BURK</name>
<evidence type="ECO:0000256" key="1">
    <source>
        <dbReference type="SAM" id="Phobius"/>
    </source>
</evidence>
<protein>
    <recommendedName>
        <fullName evidence="2">ABC-three component systems C-terminal domain-containing protein</fullName>
    </recommendedName>
</protein>
<dbReference type="Gene3D" id="3.50.50.60">
    <property type="entry name" value="FAD/NAD(P)-binding domain"/>
    <property type="match status" value="1"/>
</dbReference>
<keyword evidence="1" id="KW-1133">Transmembrane helix</keyword>
<keyword evidence="1" id="KW-0812">Transmembrane</keyword>
<evidence type="ECO:0000313" key="4">
    <source>
        <dbReference type="Proteomes" id="UP000494249"/>
    </source>
</evidence>
<evidence type="ECO:0000259" key="2">
    <source>
        <dbReference type="Pfam" id="PF20278"/>
    </source>
</evidence>
<organism evidence="3 4">
    <name type="scientific">Paraburkholderia phenoliruptrix</name>
    <dbReference type="NCBI Taxonomy" id="252970"/>
    <lineage>
        <taxon>Bacteria</taxon>
        <taxon>Pseudomonadati</taxon>
        <taxon>Pseudomonadota</taxon>
        <taxon>Betaproteobacteria</taxon>
        <taxon>Burkholderiales</taxon>
        <taxon>Burkholderiaceae</taxon>
        <taxon>Paraburkholderia</taxon>
    </lineage>
</organism>
<proteinExistence type="predicted"/>
<gene>
    <name evidence="3" type="ORF">LMG22037_05131</name>
</gene>
<feature type="transmembrane region" description="Helical" evidence="1">
    <location>
        <begin position="20"/>
        <end position="38"/>
    </location>
</feature>
<dbReference type="InterPro" id="IPR046918">
    <property type="entry name" value="ABC-3C_CTD2"/>
</dbReference>
<accession>A0A6J5C5R2</accession>
<dbReference type="Proteomes" id="UP000494249">
    <property type="component" value="Unassembled WGS sequence"/>
</dbReference>
<dbReference type="InterPro" id="IPR036188">
    <property type="entry name" value="FAD/NAD-bd_sf"/>
</dbReference>
<dbReference type="Pfam" id="PF20278">
    <property type="entry name" value="CTD2"/>
    <property type="match status" value="1"/>
</dbReference>
<dbReference type="EMBL" id="CADIKB010000034">
    <property type="protein sequence ID" value="CAB3725550.1"/>
    <property type="molecule type" value="Genomic_DNA"/>
</dbReference>
<sequence length="798" mass="87770">MSLAYALHVEGYLKAPRRVAVVGAGAAGMTMAVALALISESEVVLFERGAEILPLQSATRRRSLDPHIYDWPEWDTDDPLADLPFLDWKAGPAQDVRAAIAADFEAITARFNLRLKKWTRHRVTAIQREGKSFSVEFERDAKGDEEGPLTVDRAQFDLVFIAVGFGLESESTQGLPNHSYWSDAGVPNQEFEARTQPRFFVSGNGDGALIDLVAAASAAFDHAGMIQSIVSHPGLPRIYDPLREIDQTAREAERGARRFDFVSAYERDILTAARDTGLLAAVAAQLRPGVQITLQTQHPEMFSAATSTLNRLAAFLAIKACETDPRCGFTHLHCVDVRIVAPPEGRTYDAQYWLDCEGKIVGADSVIFRRGPDRSKAREPFKDLLSQFEAEHQKWLDLYGDSTLIPKLAPAARSYFEEQARAKQLPLAYHEQAARDAIAVETIQVRPVGGNIRWSGTMRAAEIASAWSVQGHHLDIVCPDMPTEYGQMASALVRVATHAKYCKIIADPRHWRDYVERLTSDSLHAEGLTAPEVEDGVVGPVNRDPDILDADQLVRTIHYALDEFVMEAIDRHIEDYLLHARDPGRKVGFVTAADLRGKMRPIWRQWKASFDADALMRSRFLSLLVCAHDDDESVEFARVLVGPAKLVSLVRGTTVALAIAAGWQTIAPHNARPGNLRRAREGVVAWTGHSCAADQIDGLALSLCAASFMWKTDFVILSVRGSVDLAERAERSFDMTEEGQPGLDDSGGSGQIVMSIDATLTAAIGAGANQLAQFLENTERIHIDNMRRSIEPQPAGAA</sequence>
<keyword evidence="1" id="KW-0472">Membrane</keyword>
<dbReference type="SUPFAM" id="SSF51905">
    <property type="entry name" value="FAD/NAD(P)-binding domain"/>
    <property type="match status" value="1"/>
</dbReference>
<dbReference type="AlphaFoldDB" id="A0A6J5C5R2"/>
<evidence type="ECO:0000313" key="3">
    <source>
        <dbReference type="EMBL" id="CAB3725550.1"/>
    </source>
</evidence>
<reference evidence="3 4" key="1">
    <citation type="submission" date="2020-04" db="EMBL/GenBank/DDBJ databases">
        <authorList>
            <person name="De Canck E."/>
        </authorList>
    </citation>
    <scope>NUCLEOTIDE SEQUENCE [LARGE SCALE GENOMIC DNA]</scope>
    <source>
        <strain evidence="3 4">LMG 22037</strain>
    </source>
</reference>